<evidence type="ECO:0000313" key="3">
    <source>
        <dbReference type="Proteomes" id="UP000008387"/>
    </source>
</evidence>
<dbReference type="Proteomes" id="UP000008387">
    <property type="component" value="Chromosome"/>
</dbReference>
<proteinExistence type="predicted"/>
<reference evidence="2 3" key="1">
    <citation type="journal article" date="2011" name="J. Bacteriol.">
        <title>Genome sequence of Helicobacter bizzozeronii strain CIII-1, an isolate from human gastric mucosa.</title>
        <authorList>
            <person name="Schott T."/>
            <person name="Rossi M."/>
            <person name="Hanninen M.L."/>
        </authorList>
    </citation>
    <scope>NUCLEOTIDE SEQUENCE [LARGE SCALE GENOMIC DNA]</scope>
    <source>
        <strain evidence="2 3">CIII-1</strain>
    </source>
</reference>
<dbReference type="RefSeq" id="WP_013890433.1">
    <property type="nucleotide sequence ID" value="NC_015674.1"/>
</dbReference>
<dbReference type="Gene3D" id="3.90.320.10">
    <property type="match status" value="1"/>
</dbReference>
<dbReference type="InterPro" id="IPR011604">
    <property type="entry name" value="PDDEXK-like_dom_sf"/>
</dbReference>
<feature type="domain" description="DUF2779" evidence="1">
    <location>
        <begin position="307"/>
        <end position="453"/>
    </location>
</feature>
<keyword evidence="3" id="KW-1185">Reference proteome</keyword>
<dbReference type="InterPro" id="IPR021301">
    <property type="entry name" value="DUF2779"/>
</dbReference>
<evidence type="ECO:0000313" key="2">
    <source>
        <dbReference type="EMBL" id="CCB79989.1"/>
    </source>
</evidence>
<organism evidence="2 3">
    <name type="scientific">Helicobacter bizzozeronii (strain CIII-1)</name>
    <dbReference type="NCBI Taxonomy" id="1002804"/>
    <lineage>
        <taxon>Bacteria</taxon>
        <taxon>Pseudomonadati</taxon>
        <taxon>Campylobacterota</taxon>
        <taxon>Epsilonproteobacteria</taxon>
        <taxon>Campylobacterales</taxon>
        <taxon>Helicobacteraceae</taxon>
        <taxon>Helicobacter</taxon>
    </lineage>
</organism>
<gene>
    <name evidence="2" type="ordered locus">HBZC1_10030</name>
</gene>
<dbReference type="AlphaFoldDB" id="F8KQ78"/>
<evidence type="ECO:0000259" key="1">
    <source>
        <dbReference type="Pfam" id="PF11074"/>
    </source>
</evidence>
<dbReference type="HOGENOM" id="CLU_039162_0_0_7"/>
<name>F8KQ78_HELBC</name>
<sequence length="526" mass="60069">MLSKSKFVKGMQCSKLLWLDKHRKEALQTSPAFLKKAQSGQEVGQLARDLFPGGKEIAYNPDDMAGMAVRTKELINQGVKIIYEATFEYQGILVMVDILEIEGDRVVLNEVKSSTNIYRDSKAQHPKEEYLWDLGVQYYVLAGLGYKVEGAYLICLDKTYMREGALDLKGLFLKNDFLEFVKDFQSTISKHLADMNQVLASQQEPDVMIGKHCSAPHECSAKPYCWEEQQGLVGHEHIFALARHGFSNKIMKLYQDRKIFFKDLEEEDIQSLTRSQRMQVEHTKTNTPHIEKDAIQEFLATLKYPLYHLDFETYQPAIPPFDGVRPYMQIPFQYSIHIEHEDGRIEHKEFLAECGTDGRLELAQRLVKDIPSDACVLAYSSGFEQSILKGLADLFATNAGFAIDKLQDLVDFSNKQLPQIVKVLLQIRSNIIDLMTPFQHGDYYDPKMGGSYSIKSVLPALVPDFEKAYKDLELVHNGEEAMRAYTQMPNMSKEEQEKTKKALLEYCKLDTLAMVEVLGVLKRAVE</sequence>
<accession>F8KQ78</accession>
<dbReference type="eggNOG" id="COG1075">
    <property type="taxonomic scope" value="Bacteria"/>
</dbReference>
<protein>
    <recommendedName>
        <fullName evidence="1">DUF2779 domain-containing protein</fullName>
    </recommendedName>
</protein>
<dbReference type="Pfam" id="PF11074">
    <property type="entry name" value="DUF2779"/>
    <property type="match status" value="1"/>
</dbReference>
<dbReference type="KEGG" id="hbi:HBZC1_10030"/>
<dbReference type="EMBL" id="FR871757">
    <property type="protein sequence ID" value="CCB79989.1"/>
    <property type="molecule type" value="Genomic_DNA"/>
</dbReference>